<evidence type="ECO:0000313" key="2">
    <source>
        <dbReference type="EMBL" id="MDX6188442.1"/>
    </source>
</evidence>
<name>A0ABU4R773_9FLAO</name>
<keyword evidence="1" id="KW-0472">Membrane</keyword>
<dbReference type="Proteomes" id="UP001273350">
    <property type="component" value="Unassembled WGS sequence"/>
</dbReference>
<proteinExistence type="predicted"/>
<accession>A0ABU4R773</accession>
<organism evidence="2 3">
    <name type="scientific">Flavobacterium cupriresistens</name>
    <dbReference type="NCBI Taxonomy" id="2893885"/>
    <lineage>
        <taxon>Bacteria</taxon>
        <taxon>Pseudomonadati</taxon>
        <taxon>Bacteroidota</taxon>
        <taxon>Flavobacteriia</taxon>
        <taxon>Flavobacteriales</taxon>
        <taxon>Flavobacteriaceae</taxon>
        <taxon>Flavobacterium</taxon>
    </lineage>
</organism>
<evidence type="ECO:0000256" key="1">
    <source>
        <dbReference type="SAM" id="Phobius"/>
    </source>
</evidence>
<keyword evidence="1" id="KW-0812">Transmembrane</keyword>
<dbReference type="RefSeq" id="WP_230005067.1">
    <property type="nucleotide sequence ID" value="NZ_CP087134.1"/>
</dbReference>
<feature type="transmembrane region" description="Helical" evidence="1">
    <location>
        <begin position="79"/>
        <end position="96"/>
    </location>
</feature>
<feature type="transmembrane region" description="Helical" evidence="1">
    <location>
        <begin position="49"/>
        <end position="67"/>
    </location>
</feature>
<keyword evidence="3" id="KW-1185">Reference proteome</keyword>
<evidence type="ECO:0000313" key="3">
    <source>
        <dbReference type="Proteomes" id="UP001273350"/>
    </source>
</evidence>
<protein>
    <submittedName>
        <fullName evidence="2">Uncharacterized protein</fullName>
    </submittedName>
</protein>
<dbReference type="EMBL" id="JAWXVI010000002">
    <property type="protein sequence ID" value="MDX6188442.1"/>
    <property type="molecule type" value="Genomic_DNA"/>
</dbReference>
<sequence length="105" mass="12377">MNELYKNDPLVNQRKLTVGQGIGKQLRCNEKKSFLKIEIKNRKDMNRKIIAYFLIFASLILLIFNISELNFDNLKENRYTSIISNLLLILAMIFTIRDINKKKNV</sequence>
<comment type="caution">
    <text evidence="2">The sequence shown here is derived from an EMBL/GenBank/DDBJ whole genome shotgun (WGS) entry which is preliminary data.</text>
</comment>
<gene>
    <name evidence="2" type="ORF">SGQ83_03695</name>
</gene>
<reference evidence="2 3" key="1">
    <citation type="submission" date="2023-11" db="EMBL/GenBank/DDBJ databases">
        <title>Unpublished Manusciprt.</title>
        <authorList>
            <person name="Saticioglu I.B."/>
            <person name="Ay H."/>
            <person name="Ajmi N."/>
            <person name="Altun S."/>
            <person name="Duman M."/>
        </authorList>
    </citation>
    <scope>NUCLEOTIDE SEQUENCE [LARGE SCALE GENOMIC DNA]</scope>
    <source>
        <strain evidence="2 3">Fl-318</strain>
    </source>
</reference>
<keyword evidence="1" id="KW-1133">Transmembrane helix</keyword>